<comment type="caution">
    <text evidence="12">The sequence shown here is derived from an EMBL/GenBank/DDBJ whole genome shotgun (WGS) entry which is preliminary data.</text>
</comment>
<dbReference type="InterPro" id="IPR051713">
    <property type="entry name" value="T-cell_Activation_Regulation"/>
</dbReference>
<dbReference type="Pfam" id="PF07686">
    <property type="entry name" value="V-set"/>
    <property type="match status" value="1"/>
</dbReference>
<dbReference type="SUPFAM" id="SSF48726">
    <property type="entry name" value="Immunoglobulin"/>
    <property type="match status" value="2"/>
</dbReference>
<evidence type="ECO:0000256" key="2">
    <source>
        <dbReference type="ARBA" id="ARBA00022475"/>
    </source>
</evidence>
<dbReference type="InterPro" id="IPR007110">
    <property type="entry name" value="Ig-like_dom"/>
</dbReference>
<evidence type="ECO:0000256" key="3">
    <source>
        <dbReference type="ARBA" id="ARBA00022692"/>
    </source>
</evidence>
<dbReference type="InterPro" id="IPR036179">
    <property type="entry name" value="Ig-like_dom_sf"/>
</dbReference>
<dbReference type="PROSITE" id="PS50835">
    <property type="entry name" value="IG_LIKE"/>
    <property type="match status" value="2"/>
</dbReference>
<dbReference type="InterPro" id="IPR013106">
    <property type="entry name" value="Ig_V-set"/>
</dbReference>
<reference evidence="12 13" key="1">
    <citation type="submission" date="2021-06" db="EMBL/GenBank/DDBJ databases">
        <authorList>
            <person name="Palmer J.M."/>
        </authorList>
    </citation>
    <scope>NUCLEOTIDE SEQUENCE [LARGE SCALE GENOMIC DNA]</scope>
    <source>
        <strain evidence="12 13">GA_2019</strain>
        <tissue evidence="12">Muscle</tissue>
    </source>
</reference>
<protein>
    <recommendedName>
        <fullName evidence="11">Ig-like domain-containing protein</fullName>
    </recommendedName>
</protein>
<keyword evidence="9" id="KW-0325">Glycoprotein</keyword>
<evidence type="ECO:0000256" key="4">
    <source>
        <dbReference type="ARBA" id="ARBA00022729"/>
    </source>
</evidence>
<evidence type="ECO:0000256" key="8">
    <source>
        <dbReference type="ARBA" id="ARBA00023170"/>
    </source>
</evidence>
<dbReference type="Gene3D" id="2.60.40.10">
    <property type="entry name" value="Immunoglobulins"/>
    <property type="match status" value="2"/>
</dbReference>
<gene>
    <name evidence="12" type="ORF">GOODEAATRI_032928</name>
</gene>
<keyword evidence="7" id="KW-1015">Disulfide bond</keyword>
<evidence type="ECO:0000256" key="10">
    <source>
        <dbReference type="ARBA" id="ARBA00023319"/>
    </source>
</evidence>
<evidence type="ECO:0000256" key="6">
    <source>
        <dbReference type="ARBA" id="ARBA00023136"/>
    </source>
</evidence>
<dbReference type="EMBL" id="JAHRIO010086434">
    <property type="protein sequence ID" value="MEQ2186845.1"/>
    <property type="molecule type" value="Genomic_DNA"/>
</dbReference>
<dbReference type="Proteomes" id="UP001476798">
    <property type="component" value="Unassembled WGS sequence"/>
</dbReference>
<evidence type="ECO:0000313" key="13">
    <source>
        <dbReference type="Proteomes" id="UP001476798"/>
    </source>
</evidence>
<dbReference type="PANTHER" id="PTHR25466:SF14">
    <property type="entry name" value="BUTYROPHILIN SUBFAMILY 2 MEMBER A2-LIKE-RELATED"/>
    <property type="match status" value="1"/>
</dbReference>
<keyword evidence="5" id="KW-1133">Transmembrane helix</keyword>
<comment type="subcellular location">
    <subcellularLocation>
        <location evidence="1">Cell membrane</location>
        <topology evidence="1">Single-pass type I membrane protein</topology>
    </subcellularLocation>
</comment>
<evidence type="ECO:0000256" key="5">
    <source>
        <dbReference type="ARBA" id="ARBA00022989"/>
    </source>
</evidence>
<evidence type="ECO:0000313" key="12">
    <source>
        <dbReference type="EMBL" id="MEQ2186845.1"/>
    </source>
</evidence>
<dbReference type="InterPro" id="IPR013783">
    <property type="entry name" value="Ig-like_fold"/>
</dbReference>
<keyword evidence="3" id="KW-0812">Transmembrane</keyword>
<proteinExistence type="predicted"/>
<feature type="domain" description="Ig-like" evidence="11">
    <location>
        <begin position="8"/>
        <end position="122"/>
    </location>
</feature>
<keyword evidence="10" id="KW-0393">Immunoglobulin domain</keyword>
<keyword evidence="8" id="KW-0675">Receptor</keyword>
<dbReference type="SMART" id="SM00406">
    <property type="entry name" value="IGv"/>
    <property type="match status" value="2"/>
</dbReference>
<accession>A0ABV0PTL3</accession>
<dbReference type="PANTHER" id="PTHR25466">
    <property type="entry name" value="T-LYMPHOCYTE ACTIVATION ANTIGEN"/>
    <property type="match status" value="1"/>
</dbReference>
<dbReference type="InterPro" id="IPR003599">
    <property type="entry name" value="Ig_sub"/>
</dbReference>
<keyword evidence="6" id="KW-0472">Membrane</keyword>
<dbReference type="SMART" id="SM00409">
    <property type="entry name" value="IG"/>
    <property type="match status" value="2"/>
</dbReference>
<evidence type="ECO:0000259" key="11">
    <source>
        <dbReference type="PROSITE" id="PS50835"/>
    </source>
</evidence>
<keyword evidence="13" id="KW-1185">Reference proteome</keyword>
<sequence>MMMLNLKPSTLCVLTVSQQDSAVEMFEGHHFILLPCEFDTFDIDDPTVVWSRSNLSPSTVHQRQQEGDDLEDQNQLYRGRTSMKTEALETGDLSLNLTNLQLSDSGTYTCTVRTFRGELRVTDVELLVKDYKVEVDSGVESVLLPCRTTVHLPGDAKVEWRNKGDMEVHVYENGSDHPEEQNRFYRTRTKMNEDLLRTGDLSLTLKHPTDGDRNIYTCIVSSREGNILMKKQVHLWVKGQWFKSDDVVFFQSAD</sequence>
<keyword evidence="2" id="KW-1003">Cell membrane</keyword>
<evidence type="ECO:0000256" key="9">
    <source>
        <dbReference type="ARBA" id="ARBA00023180"/>
    </source>
</evidence>
<organism evidence="12 13">
    <name type="scientific">Goodea atripinnis</name>
    <dbReference type="NCBI Taxonomy" id="208336"/>
    <lineage>
        <taxon>Eukaryota</taxon>
        <taxon>Metazoa</taxon>
        <taxon>Chordata</taxon>
        <taxon>Craniata</taxon>
        <taxon>Vertebrata</taxon>
        <taxon>Euteleostomi</taxon>
        <taxon>Actinopterygii</taxon>
        <taxon>Neopterygii</taxon>
        <taxon>Teleostei</taxon>
        <taxon>Neoteleostei</taxon>
        <taxon>Acanthomorphata</taxon>
        <taxon>Ovalentaria</taxon>
        <taxon>Atherinomorphae</taxon>
        <taxon>Cyprinodontiformes</taxon>
        <taxon>Goodeidae</taxon>
        <taxon>Goodea</taxon>
    </lineage>
</organism>
<evidence type="ECO:0000256" key="7">
    <source>
        <dbReference type="ARBA" id="ARBA00023157"/>
    </source>
</evidence>
<evidence type="ECO:0000256" key="1">
    <source>
        <dbReference type="ARBA" id="ARBA00004251"/>
    </source>
</evidence>
<name>A0ABV0PTL3_9TELE</name>
<keyword evidence="4" id="KW-0732">Signal</keyword>
<feature type="domain" description="Ig-like" evidence="11">
    <location>
        <begin position="140"/>
        <end position="234"/>
    </location>
</feature>